<dbReference type="SUPFAM" id="SSF51735">
    <property type="entry name" value="NAD(P)-binding Rossmann-fold domains"/>
    <property type="match status" value="1"/>
</dbReference>
<protein>
    <recommendedName>
        <fullName evidence="2">NAD-dependent epimerase/dehydratase domain-containing protein</fullName>
    </recommendedName>
</protein>
<accession>X1A490</accession>
<name>X1A490_9ZZZZ</name>
<dbReference type="AlphaFoldDB" id="X1A490"/>
<reference evidence="1" key="1">
    <citation type="journal article" date="2014" name="Front. Microbiol.">
        <title>High frequency of phylogenetically diverse reductive dehalogenase-homologous genes in deep subseafloor sedimentary metagenomes.</title>
        <authorList>
            <person name="Kawai M."/>
            <person name="Futagami T."/>
            <person name="Toyoda A."/>
            <person name="Takaki Y."/>
            <person name="Nishi S."/>
            <person name="Hori S."/>
            <person name="Arai W."/>
            <person name="Tsubouchi T."/>
            <person name="Morono Y."/>
            <person name="Uchiyama I."/>
            <person name="Ito T."/>
            <person name="Fujiyama A."/>
            <person name="Inagaki F."/>
            <person name="Takami H."/>
        </authorList>
    </citation>
    <scope>NUCLEOTIDE SEQUENCE</scope>
    <source>
        <strain evidence="1">Expedition CK06-06</strain>
    </source>
</reference>
<sequence length="36" mass="3971">MKRILITGALGQIGSELITFLRKRNGNENVIASDIK</sequence>
<comment type="caution">
    <text evidence="1">The sequence shown here is derived from an EMBL/GenBank/DDBJ whole genome shotgun (WGS) entry which is preliminary data.</text>
</comment>
<gene>
    <name evidence="1" type="ORF">S01H4_09232</name>
</gene>
<dbReference type="Gene3D" id="3.40.50.720">
    <property type="entry name" value="NAD(P)-binding Rossmann-like Domain"/>
    <property type="match status" value="1"/>
</dbReference>
<evidence type="ECO:0008006" key="2">
    <source>
        <dbReference type="Google" id="ProtNLM"/>
    </source>
</evidence>
<dbReference type="EMBL" id="BART01003293">
    <property type="protein sequence ID" value="GAG55031.1"/>
    <property type="molecule type" value="Genomic_DNA"/>
</dbReference>
<evidence type="ECO:0000313" key="1">
    <source>
        <dbReference type="EMBL" id="GAG55031.1"/>
    </source>
</evidence>
<proteinExistence type="predicted"/>
<feature type="non-terminal residue" evidence="1">
    <location>
        <position position="36"/>
    </location>
</feature>
<organism evidence="1">
    <name type="scientific">marine sediment metagenome</name>
    <dbReference type="NCBI Taxonomy" id="412755"/>
    <lineage>
        <taxon>unclassified sequences</taxon>
        <taxon>metagenomes</taxon>
        <taxon>ecological metagenomes</taxon>
    </lineage>
</organism>
<dbReference type="InterPro" id="IPR036291">
    <property type="entry name" value="NAD(P)-bd_dom_sf"/>
</dbReference>